<dbReference type="InterPro" id="IPR036291">
    <property type="entry name" value="NAD(P)-bd_dom_sf"/>
</dbReference>
<evidence type="ECO:0000313" key="3">
    <source>
        <dbReference type="Proteomes" id="UP000294832"/>
    </source>
</evidence>
<dbReference type="PANTHER" id="PTHR15020">
    <property type="entry name" value="FLAVIN REDUCTASE-RELATED"/>
    <property type="match status" value="1"/>
</dbReference>
<feature type="domain" description="NAD(P)-binding" evidence="1">
    <location>
        <begin position="9"/>
        <end position="183"/>
    </location>
</feature>
<dbReference type="EMBL" id="SLWF01000019">
    <property type="protein sequence ID" value="TCN82355.1"/>
    <property type="molecule type" value="Genomic_DNA"/>
</dbReference>
<gene>
    <name evidence="2" type="ORF">EDC91_11964</name>
</gene>
<accession>A0A4R2FAH2</accession>
<dbReference type="Gene3D" id="3.40.50.720">
    <property type="entry name" value="NAD(P)-binding Rossmann-like Domain"/>
    <property type="match status" value="1"/>
</dbReference>
<dbReference type="Pfam" id="PF13460">
    <property type="entry name" value="NAD_binding_10"/>
    <property type="match status" value="1"/>
</dbReference>
<protein>
    <submittedName>
        <fullName evidence="2">Putative NAD(P)-binding protein</fullName>
    </submittedName>
</protein>
<organism evidence="2 3">
    <name type="scientific">Shewanella fodinae</name>
    <dbReference type="NCBI Taxonomy" id="552357"/>
    <lineage>
        <taxon>Bacteria</taxon>
        <taxon>Pseudomonadati</taxon>
        <taxon>Pseudomonadota</taxon>
        <taxon>Gammaproteobacteria</taxon>
        <taxon>Alteromonadales</taxon>
        <taxon>Shewanellaceae</taxon>
        <taxon>Shewanella</taxon>
    </lineage>
</organism>
<dbReference type="InterPro" id="IPR016040">
    <property type="entry name" value="NAD(P)-bd_dom"/>
</dbReference>
<reference evidence="2 3" key="1">
    <citation type="submission" date="2019-03" db="EMBL/GenBank/DDBJ databases">
        <title>Freshwater and sediment microbial communities from various areas in North America, analyzing microbe dynamics in response to fracking.</title>
        <authorList>
            <person name="Lamendella R."/>
        </authorList>
    </citation>
    <scope>NUCLEOTIDE SEQUENCE [LARGE SCALE GENOMIC DNA]</scope>
    <source>
        <strain evidence="2 3">74A</strain>
    </source>
</reference>
<sequence length="198" mass="21913">MMRNILILGAAGLIAQQVIYRLLEQLDAKLTLFLRDEQQLHHLSGHPRICLFAGEVEDQESLYGAMSGQDLVYANLCGNMAAHSQAVVQTMRDTGIRRLVFVTSMGVYDEIPGAPFGSILQPYRDATQIIEQSGLDYTIIRPACLNNRDEISYGTTQKGEAFIHPDATVSRKSVADLIVQVISADYQKYGESIGVHKL</sequence>
<comment type="caution">
    <text evidence="2">The sequence shown here is derived from an EMBL/GenBank/DDBJ whole genome shotgun (WGS) entry which is preliminary data.</text>
</comment>
<dbReference type="Proteomes" id="UP000294832">
    <property type="component" value="Unassembled WGS sequence"/>
</dbReference>
<dbReference type="RefSeq" id="WP_207904292.1">
    <property type="nucleotide sequence ID" value="NZ_SLWF01000019.1"/>
</dbReference>
<dbReference type="AlphaFoldDB" id="A0A4R2FAH2"/>
<keyword evidence="3" id="KW-1185">Reference proteome</keyword>
<name>A0A4R2FAH2_9GAMM</name>
<evidence type="ECO:0000259" key="1">
    <source>
        <dbReference type="Pfam" id="PF13460"/>
    </source>
</evidence>
<evidence type="ECO:0000313" key="2">
    <source>
        <dbReference type="EMBL" id="TCN82355.1"/>
    </source>
</evidence>
<proteinExistence type="predicted"/>
<dbReference type="SUPFAM" id="SSF51735">
    <property type="entry name" value="NAD(P)-binding Rossmann-fold domains"/>
    <property type="match status" value="1"/>
</dbReference>
<dbReference type="PANTHER" id="PTHR15020:SF50">
    <property type="entry name" value="UPF0659 PROTEIN YMR090W"/>
    <property type="match status" value="1"/>
</dbReference>